<gene>
    <name evidence="1" type="ORF">H206_05567</name>
</gene>
<reference evidence="1 2" key="1">
    <citation type="submission" date="2017-01" db="EMBL/GenBank/DDBJ databases">
        <title>The cable genome- insights into the physiology and evolution of filamentous bacteria capable of sulfide oxidation via long distance electron transfer.</title>
        <authorList>
            <person name="Schreiber L."/>
            <person name="Bjerg J.T."/>
            <person name="Boggild A."/>
            <person name="Van De Vossenberg J."/>
            <person name="Meysman F."/>
            <person name="Nielsen L.P."/>
            <person name="Schramm A."/>
            <person name="Kjeldsen K.U."/>
        </authorList>
    </citation>
    <scope>NUCLEOTIDE SEQUENCE [LARGE SCALE GENOMIC DNA]</scope>
    <source>
        <strain evidence="1">MCF</strain>
    </source>
</reference>
<sequence>MPARGRNWSTRESPFKRISTGSSWTKIEVVPSFPISGSNFSRGRGYSLLRPSSRGPREAAAGSCCWA</sequence>
<comment type="caution">
    <text evidence="1">The sequence shown here is derived from an EMBL/GenBank/DDBJ whole genome shotgun (WGS) entry which is preliminary data.</text>
</comment>
<dbReference type="AlphaFoldDB" id="A0A3S4TCW1"/>
<keyword evidence="2" id="KW-1185">Reference proteome</keyword>
<organism evidence="1 2">
    <name type="scientific">Candidatus Electrothrix aarhusensis</name>
    <dbReference type="NCBI Taxonomy" id="1859131"/>
    <lineage>
        <taxon>Bacteria</taxon>
        <taxon>Pseudomonadati</taxon>
        <taxon>Thermodesulfobacteriota</taxon>
        <taxon>Desulfobulbia</taxon>
        <taxon>Desulfobulbales</taxon>
        <taxon>Desulfobulbaceae</taxon>
        <taxon>Candidatus Electrothrix</taxon>
    </lineage>
</organism>
<dbReference type="Proteomes" id="UP000287853">
    <property type="component" value="Unassembled WGS sequence"/>
</dbReference>
<name>A0A3S4TCW1_9BACT</name>
<evidence type="ECO:0000313" key="2">
    <source>
        <dbReference type="Proteomes" id="UP000287853"/>
    </source>
</evidence>
<dbReference type="EMBL" id="MTKO01000019">
    <property type="protein sequence ID" value="RWX47845.1"/>
    <property type="molecule type" value="Genomic_DNA"/>
</dbReference>
<protein>
    <submittedName>
        <fullName evidence="1">Uncharacterized protein</fullName>
    </submittedName>
</protein>
<proteinExistence type="predicted"/>
<accession>A0A3S4TCW1</accession>
<evidence type="ECO:0000313" key="1">
    <source>
        <dbReference type="EMBL" id="RWX47845.1"/>
    </source>
</evidence>